<dbReference type="InterPro" id="IPR036390">
    <property type="entry name" value="WH_DNA-bd_sf"/>
</dbReference>
<keyword evidence="4" id="KW-0804">Transcription</keyword>
<feature type="domain" description="HTH lysR-type" evidence="5">
    <location>
        <begin position="1"/>
        <end position="59"/>
    </location>
</feature>
<comment type="similarity">
    <text evidence="1">Belongs to the LysR transcriptional regulatory family.</text>
</comment>
<dbReference type="InterPro" id="IPR000847">
    <property type="entry name" value="LysR_HTH_N"/>
</dbReference>
<dbReference type="SUPFAM" id="SSF46785">
    <property type="entry name" value="Winged helix' DNA-binding domain"/>
    <property type="match status" value="1"/>
</dbReference>
<proteinExistence type="inferred from homology"/>
<dbReference type="Gene3D" id="3.40.190.290">
    <property type="match status" value="1"/>
</dbReference>
<dbReference type="Gene3D" id="1.10.10.10">
    <property type="entry name" value="Winged helix-like DNA-binding domain superfamily/Winged helix DNA-binding domain"/>
    <property type="match status" value="1"/>
</dbReference>
<dbReference type="Pfam" id="PF03466">
    <property type="entry name" value="LysR_substrate"/>
    <property type="match status" value="1"/>
</dbReference>
<dbReference type="GO" id="GO:0043565">
    <property type="term" value="F:sequence-specific DNA binding"/>
    <property type="evidence" value="ECO:0007669"/>
    <property type="project" value="TreeGrafter"/>
</dbReference>
<dbReference type="PROSITE" id="PS50931">
    <property type="entry name" value="HTH_LYSR"/>
    <property type="match status" value="1"/>
</dbReference>
<dbReference type="InterPro" id="IPR058163">
    <property type="entry name" value="LysR-type_TF_proteobact-type"/>
</dbReference>
<dbReference type="SUPFAM" id="SSF53850">
    <property type="entry name" value="Periplasmic binding protein-like II"/>
    <property type="match status" value="1"/>
</dbReference>
<evidence type="ECO:0000259" key="5">
    <source>
        <dbReference type="PROSITE" id="PS50931"/>
    </source>
</evidence>
<dbReference type="Proteomes" id="UP000588647">
    <property type="component" value="Unassembled WGS sequence"/>
</dbReference>
<dbReference type="InterPro" id="IPR005119">
    <property type="entry name" value="LysR_subst-bd"/>
</dbReference>
<gene>
    <name evidence="6" type="ORF">GGR03_002715</name>
</gene>
<evidence type="ECO:0000256" key="3">
    <source>
        <dbReference type="ARBA" id="ARBA00023125"/>
    </source>
</evidence>
<name>A0A7W6MQ69_9HYPH</name>
<dbReference type="PANTHER" id="PTHR30537:SF5">
    <property type="entry name" value="HTH-TYPE TRANSCRIPTIONAL ACTIVATOR TTDR-RELATED"/>
    <property type="match status" value="1"/>
</dbReference>
<sequence>MDRLEAMSIFITVVEAGSLAAAARRLGCSPASVTRAVAGLEASAGTRLLERTTRRFAVTEAGSRHLATYRQMLAELARLEKPSADLEISGSVVVTAPELFGRLKVMPVVEGFLARHPLAQVRVLLLNRVVDLVGEGVDVAVRLAELPDSSMTAVRIGEVRRLTCAAPGYLARHPPPDHPADLADHWCIGLNDAGSRELWRFRESGAARRVRSVRVNCRLSLNSAGAAIQAAERGMGVVRPLSYQVERQIADGSLVTLLQDYEPASIPVHLVFQPRRNVGGAVRAFIDYAVPLLRNAPAGSFRHPPKSLSVRSDPWSEVYLAQAELRGSSADRVRRSPPGQICADLVGTRSPKTGLLATVAFRCS</sequence>
<keyword evidence="7" id="KW-1185">Reference proteome</keyword>
<evidence type="ECO:0000256" key="1">
    <source>
        <dbReference type="ARBA" id="ARBA00009437"/>
    </source>
</evidence>
<dbReference type="AlphaFoldDB" id="A0A7W6MQ69"/>
<organism evidence="6 7">
    <name type="scientific">Aurantimonas endophytica</name>
    <dbReference type="NCBI Taxonomy" id="1522175"/>
    <lineage>
        <taxon>Bacteria</taxon>
        <taxon>Pseudomonadati</taxon>
        <taxon>Pseudomonadota</taxon>
        <taxon>Alphaproteobacteria</taxon>
        <taxon>Hyphomicrobiales</taxon>
        <taxon>Aurantimonadaceae</taxon>
        <taxon>Aurantimonas</taxon>
    </lineage>
</organism>
<dbReference type="RefSeq" id="WP_183208801.1">
    <property type="nucleotide sequence ID" value="NZ_JAAAMM010000003.1"/>
</dbReference>
<accession>A0A7W6MQ69</accession>
<comment type="caution">
    <text evidence="6">The sequence shown here is derived from an EMBL/GenBank/DDBJ whole genome shotgun (WGS) entry which is preliminary data.</text>
</comment>
<reference evidence="6 7" key="1">
    <citation type="submission" date="2020-08" db="EMBL/GenBank/DDBJ databases">
        <title>Genomic Encyclopedia of Type Strains, Phase IV (KMG-IV): sequencing the most valuable type-strain genomes for metagenomic binning, comparative biology and taxonomic classification.</title>
        <authorList>
            <person name="Goeker M."/>
        </authorList>
    </citation>
    <scope>NUCLEOTIDE SEQUENCE [LARGE SCALE GENOMIC DNA]</scope>
    <source>
        <strain evidence="6 7">DSM 103570</strain>
    </source>
</reference>
<dbReference type="EMBL" id="JACIEM010000003">
    <property type="protein sequence ID" value="MBB4003634.1"/>
    <property type="molecule type" value="Genomic_DNA"/>
</dbReference>
<dbReference type="GO" id="GO:0003700">
    <property type="term" value="F:DNA-binding transcription factor activity"/>
    <property type="evidence" value="ECO:0007669"/>
    <property type="project" value="InterPro"/>
</dbReference>
<dbReference type="Pfam" id="PF00126">
    <property type="entry name" value="HTH_1"/>
    <property type="match status" value="1"/>
</dbReference>
<keyword evidence="2" id="KW-0805">Transcription regulation</keyword>
<protein>
    <submittedName>
        <fullName evidence="6">DNA-binding transcriptional LysR family regulator</fullName>
    </submittedName>
</protein>
<dbReference type="GO" id="GO:0006351">
    <property type="term" value="P:DNA-templated transcription"/>
    <property type="evidence" value="ECO:0007669"/>
    <property type="project" value="TreeGrafter"/>
</dbReference>
<evidence type="ECO:0000313" key="7">
    <source>
        <dbReference type="Proteomes" id="UP000588647"/>
    </source>
</evidence>
<dbReference type="PANTHER" id="PTHR30537">
    <property type="entry name" value="HTH-TYPE TRANSCRIPTIONAL REGULATOR"/>
    <property type="match status" value="1"/>
</dbReference>
<keyword evidence="3 6" id="KW-0238">DNA-binding</keyword>
<evidence type="ECO:0000256" key="4">
    <source>
        <dbReference type="ARBA" id="ARBA00023163"/>
    </source>
</evidence>
<evidence type="ECO:0000313" key="6">
    <source>
        <dbReference type="EMBL" id="MBB4003634.1"/>
    </source>
</evidence>
<dbReference type="CDD" id="cd08471">
    <property type="entry name" value="PBP2_CrgA_like_2"/>
    <property type="match status" value="1"/>
</dbReference>
<evidence type="ECO:0000256" key="2">
    <source>
        <dbReference type="ARBA" id="ARBA00023015"/>
    </source>
</evidence>
<dbReference type="InterPro" id="IPR036388">
    <property type="entry name" value="WH-like_DNA-bd_sf"/>
</dbReference>
<dbReference type="FunFam" id="1.10.10.10:FF:000001">
    <property type="entry name" value="LysR family transcriptional regulator"/>
    <property type="match status" value="1"/>
</dbReference>